<feature type="compositionally biased region" description="Low complexity" evidence="8">
    <location>
        <begin position="111"/>
        <end position="123"/>
    </location>
</feature>
<dbReference type="PROSITE" id="PS50110">
    <property type="entry name" value="RESPONSE_REGULATORY"/>
    <property type="match status" value="1"/>
</dbReference>
<dbReference type="PANTHER" id="PTHR48111">
    <property type="entry name" value="REGULATOR OF RPOS"/>
    <property type="match status" value="1"/>
</dbReference>
<evidence type="ECO:0000313" key="11">
    <source>
        <dbReference type="EMBL" id="EEQ55610.1"/>
    </source>
</evidence>
<feature type="region of interest" description="Disordered" evidence="8">
    <location>
        <begin position="109"/>
        <end position="148"/>
    </location>
</feature>
<evidence type="ECO:0000256" key="5">
    <source>
        <dbReference type="ARBA" id="ARBA00023163"/>
    </source>
</evidence>
<dbReference type="GO" id="GO:0032993">
    <property type="term" value="C:protein-DNA complex"/>
    <property type="evidence" value="ECO:0007669"/>
    <property type="project" value="TreeGrafter"/>
</dbReference>
<dbReference type="GO" id="GO:0005829">
    <property type="term" value="C:cytosol"/>
    <property type="evidence" value="ECO:0007669"/>
    <property type="project" value="TreeGrafter"/>
</dbReference>
<evidence type="ECO:0000256" key="3">
    <source>
        <dbReference type="ARBA" id="ARBA00023015"/>
    </source>
</evidence>
<gene>
    <name evidence="11" type="ORF">BLIG_01348</name>
</gene>
<dbReference type="SMART" id="SM00862">
    <property type="entry name" value="Trans_reg_C"/>
    <property type="match status" value="1"/>
</dbReference>
<keyword evidence="4 7" id="KW-0238">DNA-binding</keyword>
<dbReference type="HOGENOM" id="CLU_1018047_0_0_11"/>
<dbReference type="Proteomes" id="UP000005084">
    <property type="component" value="Unassembled WGS sequence"/>
</dbReference>
<evidence type="ECO:0008006" key="12">
    <source>
        <dbReference type="Google" id="ProtNLM"/>
    </source>
</evidence>
<evidence type="ECO:0000256" key="4">
    <source>
        <dbReference type="ARBA" id="ARBA00023125"/>
    </source>
</evidence>
<dbReference type="PANTHER" id="PTHR48111:SF1">
    <property type="entry name" value="TWO-COMPONENT RESPONSE REGULATOR ORR33"/>
    <property type="match status" value="1"/>
</dbReference>
<keyword evidence="3" id="KW-0805">Transcription regulation</keyword>
<dbReference type="SUPFAM" id="SSF52172">
    <property type="entry name" value="CheY-like"/>
    <property type="match status" value="1"/>
</dbReference>
<sequence>MAMRLLVAVSNEPLAHAIHGALLAGRHEVSLASTGSIALAAVAKESFDAVILDESLLGISTEQLIESLRNARASVKILLLTSTPLSKTIGEGSRWRALPDEYAPIEETPYSSFSANSRANNSDAEAEQRSDNAASSAQANVRRPDAALSKPFSDGELLSYVGSLATDSPAMIIRGNLTLDTTNHKAYYASTHSAISLSRLEYSLLEALVKADGQFVNTSELVKLIGGPFFEQQGLLKNALYTLDKKLTRAGLIMTQRGSNYRIR</sequence>
<evidence type="ECO:0000259" key="9">
    <source>
        <dbReference type="PROSITE" id="PS50110"/>
    </source>
</evidence>
<dbReference type="GO" id="GO:0006355">
    <property type="term" value="P:regulation of DNA-templated transcription"/>
    <property type="evidence" value="ECO:0007669"/>
    <property type="project" value="InterPro"/>
</dbReference>
<organism evidence="11">
    <name type="scientific">Bifidobacterium longum subsp. infantis CCUG 52486</name>
    <dbReference type="NCBI Taxonomy" id="537937"/>
    <lineage>
        <taxon>Bacteria</taxon>
        <taxon>Bacillati</taxon>
        <taxon>Actinomycetota</taxon>
        <taxon>Actinomycetes</taxon>
        <taxon>Bifidobacteriales</taxon>
        <taxon>Bifidobacteriaceae</taxon>
        <taxon>Bifidobacterium</taxon>
    </lineage>
</organism>
<proteinExistence type="predicted"/>
<evidence type="ECO:0000256" key="1">
    <source>
        <dbReference type="ARBA" id="ARBA00022553"/>
    </source>
</evidence>
<feature type="modified residue" description="4-aspartylphosphate" evidence="6">
    <location>
        <position position="53"/>
    </location>
</feature>
<dbReference type="Gene3D" id="3.40.50.2300">
    <property type="match status" value="1"/>
</dbReference>
<evidence type="ECO:0000256" key="6">
    <source>
        <dbReference type="PROSITE-ProRule" id="PRU00169"/>
    </source>
</evidence>
<dbReference type="EMBL" id="DS990241">
    <property type="protein sequence ID" value="EEQ55610.1"/>
    <property type="molecule type" value="Genomic_DNA"/>
</dbReference>
<keyword evidence="1 6" id="KW-0597">Phosphoprotein</keyword>
<dbReference type="InterPro" id="IPR016032">
    <property type="entry name" value="Sig_transdc_resp-reg_C-effctor"/>
</dbReference>
<dbReference type="AlphaFoldDB" id="C5EC66"/>
<protein>
    <recommendedName>
        <fullName evidence="12">Response regulator transcription factor</fullName>
    </recommendedName>
</protein>
<accession>C5EC66</accession>
<dbReference type="InterPro" id="IPR001789">
    <property type="entry name" value="Sig_transdc_resp-reg_receiver"/>
</dbReference>
<dbReference type="GO" id="GO:0000976">
    <property type="term" value="F:transcription cis-regulatory region binding"/>
    <property type="evidence" value="ECO:0007669"/>
    <property type="project" value="TreeGrafter"/>
</dbReference>
<feature type="DNA-binding region" description="OmpR/PhoB-type" evidence="7">
    <location>
        <begin position="169"/>
        <end position="264"/>
    </location>
</feature>
<keyword evidence="5" id="KW-0804">Transcription</keyword>
<dbReference type="InterPro" id="IPR036388">
    <property type="entry name" value="WH-like_DNA-bd_sf"/>
</dbReference>
<dbReference type="PROSITE" id="PS51755">
    <property type="entry name" value="OMPR_PHOB"/>
    <property type="match status" value="1"/>
</dbReference>
<dbReference type="InterPro" id="IPR001867">
    <property type="entry name" value="OmpR/PhoB-type_DNA-bd"/>
</dbReference>
<dbReference type="InterPro" id="IPR039420">
    <property type="entry name" value="WalR-like"/>
</dbReference>
<dbReference type="Gene3D" id="1.10.10.10">
    <property type="entry name" value="Winged helix-like DNA-binding domain superfamily/Winged helix DNA-binding domain"/>
    <property type="match status" value="1"/>
</dbReference>
<feature type="domain" description="Response regulatory" evidence="9">
    <location>
        <begin position="4"/>
        <end position="120"/>
    </location>
</feature>
<dbReference type="SUPFAM" id="SSF46894">
    <property type="entry name" value="C-terminal effector domain of the bipartite response regulators"/>
    <property type="match status" value="1"/>
</dbReference>
<feature type="domain" description="OmpR/PhoB-type" evidence="10">
    <location>
        <begin position="169"/>
        <end position="264"/>
    </location>
</feature>
<evidence type="ECO:0000256" key="8">
    <source>
        <dbReference type="SAM" id="MobiDB-lite"/>
    </source>
</evidence>
<name>C5EC66_BIFLI</name>
<evidence type="ECO:0000259" key="10">
    <source>
        <dbReference type="PROSITE" id="PS51755"/>
    </source>
</evidence>
<keyword evidence="2" id="KW-0902">Two-component regulatory system</keyword>
<evidence type="ECO:0000256" key="2">
    <source>
        <dbReference type="ARBA" id="ARBA00023012"/>
    </source>
</evidence>
<reference evidence="11" key="1">
    <citation type="submission" date="2008-08" db="EMBL/GenBank/DDBJ databases">
        <title>Annotation of Bifidobacterium longum subsp. infantis CCUG 52486.</title>
        <authorList>
            <consortium name="The Broad Institute Genome Sequencing Platform"/>
            <person name="Gougoulias C."/>
            <person name="Tuohy K.M."/>
            <person name="Gibson G.R."/>
            <person name="Ward D."/>
            <person name="Mehta T."/>
            <person name="Young S."/>
            <person name="Jaffe D."/>
            <person name="Gnerre S."/>
            <person name="Berlin A."/>
            <person name="Heiman D."/>
            <person name="Hepburn T."/>
            <person name="Shea T."/>
            <person name="Sykes S."/>
            <person name="Alvarado L."/>
            <person name="Kodira C."/>
            <person name="Borodovsky M."/>
            <person name="Lander E."/>
            <person name="Galagan J."/>
            <person name="Nusbaum C."/>
            <person name="Birren B."/>
        </authorList>
    </citation>
    <scope>NUCLEOTIDE SEQUENCE [LARGE SCALE GENOMIC DNA]</scope>
    <source>
        <strain evidence="11">CCUG 52486</strain>
    </source>
</reference>
<dbReference type="InterPro" id="IPR011006">
    <property type="entry name" value="CheY-like_superfamily"/>
</dbReference>
<evidence type="ECO:0000256" key="7">
    <source>
        <dbReference type="PROSITE-ProRule" id="PRU01091"/>
    </source>
</evidence>
<dbReference type="GO" id="GO:0000156">
    <property type="term" value="F:phosphorelay response regulator activity"/>
    <property type="evidence" value="ECO:0007669"/>
    <property type="project" value="TreeGrafter"/>
</dbReference>